<sequence>MAFVCAAAIRPTSFIGARVCSVAPSAATVTMAARSASVPFLPQPAACDGSMAGDVGFDPLNLSGFIDIKWLREGELKNGRVAMLAFLGVLVQEFVHLPSPLFANPVATDAFFQVPAGGLWQVFLACGLCEFVSHRGKLSYDDMFEDGRIPGNFGFDPLGLYKGTPAQKKKLELAEVKNGRLAMIGIGGVIHSNFIYHQPIVSQLTHFVPITQALK</sequence>
<dbReference type="GO" id="GO:0016020">
    <property type="term" value="C:membrane"/>
    <property type="evidence" value="ECO:0007669"/>
    <property type="project" value="InterPro"/>
</dbReference>
<comment type="subcellular location">
    <subcellularLocation>
        <location evidence="1">Plastid</location>
        <location evidence="1">Chloroplast</location>
    </subcellularLocation>
</comment>
<keyword evidence="5" id="KW-0157">Chromophore</keyword>
<dbReference type="InterPro" id="IPR001344">
    <property type="entry name" value="Chloro_AB-bd_pln"/>
</dbReference>
<accession>A0A1X6NTR2</accession>
<feature type="binding site" evidence="5">
    <location>
        <position position="180"/>
    </location>
    <ligand>
        <name>chlorophyll a</name>
        <dbReference type="ChEBI" id="CHEBI:58416"/>
        <label>1</label>
    </ligand>
</feature>
<keyword evidence="5" id="KW-0148">Chlorophyll</keyword>
<evidence type="ECO:0000256" key="3">
    <source>
        <dbReference type="ARBA" id="ARBA00022531"/>
    </source>
</evidence>
<evidence type="ECO:0000256" key="2">
    <source>
        <dbReference type="ARBA" id="ARBA00022528"/>
    </source>
</evidence>
<feature type="binding site" description="axial binding residue" evidence="5">
    <location>
        <position position="80"/>
    </location>
    <ligand>
        <name>chlorophyll b</name>
        <dbReference type="ChEBI" id="CHEBI:61721"/>
        <label>1</label>
    </ligand>
    <ligandPart>
        <name>Mg</name>
        <dbReference type="ChEBI" id="CHEBI:25107"/>
    </ligandPart>
</feature>
<dbReference type="OrthoDB" id="423598at2759"/>
<reference evidence="6 7" key="1">
    <citation type="submission" date="2017-03" db="EMBL/GenBank/DDBJ databases">
        <title>WGS assembly of Porphyra umbilicalis.</title>
        <authorList>
            <person name="Brawley S.H."/>
            <person name="Blouin N.A."/>
            <person name="Ficko-Blean E."/>
            <person name="Wheeler G.L."/>
            <person name="Lohr M."/>
            <person name="Goodson H.V."/>
            <person name="Jenkins J.W."/>
            <person name="Blaby-Haas C.E."/>
            <person name="Helliwell K.E."/>
            <person name="Chan C."/>
            <person name="Marriage T."/>
            <person name="Bhattacharya D."/>
            <person name="Klein A.S."/>
            <person name="Badis Y."/>
            <person name="Brodie J."/>
            <person name="Cao Y."/>
            <person name="Collen J."/>
            <person name="Dittami S.M."/>
            <person name="Gachon C.M."/>
            <person name="Green B.R."/>
            <person name="Karpowicz S."/>
            <person name="Kim J.W."/>
            <person name="Kudahl U."/>
            <person name="Lin S."/>
            <person name="Michel G."/>
            <person name="Mittag M."/>
            <person name="Olson B.J."/>
            <person name="Pangilinan J."/>
            <person name="Peng Y."/>
            <person name="Qiu H."/>
            <person name="Shu S."/>
            <person name="Singer J.T."/>
            <person name="Smith A.G."/>
            <person name="Sprecher B.N."/>
            <person name="Wagner V."/>
            <person name="Wang W."/>
            <person name="Wang Z.-Y."/>
            <person name="Yan J."/>
            <person name="Yarish C."/>
            <person name="Zoeuner-Riek S."/>
            <person name="Zhuang Y."/>
            <person name="Zou Y."/>
            <person name="Lindquist E.A."/>
            <person name="Grimwood J."/>
            <person name="Barry K."/>
            <person name="Rokhsar D.S."/>
            <person name="Schmutz J."/>
            <person name="Stiller J.W."/>
            <person name="Grossman A.R."/>
            <person name="Prochnik S.E."/>
        </authorList>
    </citation>
    <scope>NUCLEOTIDE SEQUENCE [LARGE SCALE GENOMIC DNA]</scope>
    <source>
        <strain evidence="6">4086291</strain>
    </source>
</reference>
<dbReference type="PANTHER" id="PTHR21649">
    <property type="entry name" value="CHLOROPHYLL A/B BINDING PROTEIN"/>
    <property type="match status" value="1"/>
</dbReference>
<dbReference type="GO" id="GO:0009765">
    <property type="term" value="P:photosynthesis, light harvesting"/>
    <property type="evidence" value="ECO:0007669"/>
    <property type="project" value="InterPro"/>
</dbReference>
<keyword evidence="3" id="KW-0602">Photosynthesis</keyword>
<evidence type="ECO:0000256" key="1">
    <source>
        <dbReference type="ARBA" id="ARBA00004229"/>
    </source>
</evidence>
<gene>
    <name evidence="6" type="ORF">BU14_0483s0007</name>
</gene>
<dbReference type="Gene3D" id="1.10.3460.10">
    <property type="entry name" value="Chlorophyll a/b binding protein domain"/>
    <property type="match status" value="1"/>
</dbReference>
<feature type="binding site" evidence="5">
    <location>
        <position position="75"/>
    </location>
    <ligand>
        <name>chlorophyll a</name>
        <dbReference type="ChEBI" id="CHEBI:58416"/>
        <label>1</label>
    </ligand>
</feature>
<dbReference type="SUPFAM" id="SSF103511">
    <property type="entry name" value="Chlorophyll a-b binding protein"/>
    <property type="match status" value="1"/>
</dbReference>
<keyword evidence="4" id="KW-0934">Plastid</keyword>
<dbReference type="Pfam" id="PF00504">
    <property type="entry name" value="Chloroa_b-bind"/>
    <property type="match status" value="1"/>
</dbReference>
<dbReference type="GO" id="GO:0009507">
    <property type="term" value="C:chloroplast"/>
    <property type="evidence" value="ECO:0007669"/>
    <property type="project" value="UniProtKB-SubCell"/>
</dbReference>
<feature type="binding site" evidence="5">
    <location>
        <position position="63"/>
    </location>
    <ligand>
        <name>chlorophyll a</name>
        <dbReference type="ChEBI" id="CHEBI:58416"/>
        <label>1</label>
    </ligand>
</feature>
<evidence type="ECO:0000256" key="4">
    <source>
        <dbReference type="ARBA" id="ARBA00022640"/>
    </source>
</evidence>
<feature type="binding site" evidence="5">
    <location>
        <position position="175"/>
    </location>
    <ligand>
        <name>chlorophyll a</name>
        <dbReference type="ChEBI" id="CHEBI:58416"/>
        <label>1</label>
    </ligand>
</feature>
<dbReference type="EMBL" id="KV919093">
    <property type="protein sequence ID" value="OSX71994.1"/>
    <property type="molecule type" value="Genomic_DNA"/>
</dbReference>
<evidence type="ECO:0000256" key="5">
    <source>
        <dbReference type="PIRSR" id="PIRSR601344-1"/>
    </source>
</evidence>
<keyword evidence="7" id="KW-1185">Reference proteome</keyword>
<evidence type="ECO:0000313" key="7">
    <source>
        <dbReference type="Proteomes" id="UP000218209"/>
    </source>
</evidence>
<name>A0A1X6NTR2_PORUM</name>
<keyword evidence="2" id="KW-0150">Chloroplast</keyword>
<dbReference type="GO" id="GO:0016168">
    <property type="term" value="F:chlorophyll binding"/>
    <property type="evidence" value="ECO:0007669"/>
    <property type="project" value="UniProtKB-KW"/>
</dbReference>
<dbReference type="Proteomes" id="UP000218209">
    <property type="component" value="Unassembled WGS sequence"/>
</dbReference>
<dbReference type="AlphaFoldDB" id="A0A1X6NTR2"/>
<proteinExistence type="predicted"/>
<feature type="binding site" evidence="5">
    <location>
        <position position="178"/>
    </location>
    <ligand>
        <name>chlorophyll a</name>
        <dbReference type="ChEBI" id="CHEBI:58416"/>
        <label>1</label>
    </ligand>
</feature>
<evidence type="ECO:0000313" key="6">
    <source>
        <dbReference type="EMBL" id="OSX71994.1"/>
    </source>
</evidence>
<organism evidence="6 7">
    <name type="scientific">Porphyra umbilicalis</name>
    <name type="common">Purple laver</name>
    <name type="synonym">Red alga</name>
    <dbReference type="NCBI Taxonomy" id="2786"/>
    <lineage>
        <taxon>Eukaryota</taxon>
        <taxon>Rhodophyta</taxon>
        <taxon>Bangiophyceae</taxon>
        <taxon>Bangiales</taxon>
        <taxon>Bangiaceae</taxon>
        <taxon>Porphyra</taxon>
    </lineage>
</organism>
<dbReference type="InterPro" id="IPR022796">
    <property type="entry name" value="Chloroa_b-bind"/>
</dbReference>
<protein>
    <recommendedName>
        <fullName evidence="8">Chlorophyll a-b binding protein, chloroplastic</fullName>
    </recommendedName>
</protein>
<evidence type="ECO:0008006" key="8">
    <source>
        <dbReference type="Google" id="ProtNLM"/>
    </source>
</evidence>